<evidence type="ECO:0000256" key="1">
    <source>
        <dbReference type="ARBA" id="ARBA00004651"/>
    </source>
</evidence>
<dbReference type="GO" id="GO:0022857">
    <property type="term" value="F:transmembrane transporter activity"/>
    <property type="evidence" value="ECO:0007669"/>
    <property type="project" value="InterPro"/>
</dbReference>
<dbReference type="GO" id="GO:0005886">
    <property type="term" value="C:plasma membrane"/>
    <property type="evidence" value="ECO:0007669"/>
    <property type="project" value="UniProtKB-SubCell"/>
</dbReference>
<keyword evidence="4 6" id="KW-1133">Transmembrane helix</keyword>
<evidence type="ECO:0000256" key="4">
    <source>
        <dbReference type="ARBA" id="ARBA00022989"/>
    </source>
</evidence>
<dbReference type="EMBL" id="RJSF01000002">
    <property type="protein sequence ID" value="RNM17713.1"/>
    <property type="molecule type" value="Genomic_DNA"/>
</dbReference>
<keyword evidence="8" id="KW-1185">Reference proteome</keyword>
<reference evidence="7 8" key="1">
    <citation type="submission" date="2018-11" db="EMBL/GenBank/DDBJ databases">
        <authorList>
            <person name="Li F."/>
        </authorList>
    </citation>
    <scope>NUCLEOTIDE SEQUENCE [LARGE SCALE GENOMIC DNA]</scope>
    <source>
        <strain evidence="7 8">Gsoil 818</strain>
    </source>
</reference>
<evidence type="ECO:0000313" key="8">
    <source>
        <dbReference type="Proteomes" id="UP000279994"/>
    </source>
</evidence>
<evidence type="ECO:0000256" key="5">
    <source>
        <dbReference type="ARBA" id="ARBA00023136"/>
    </source>
</evidence>
<dbReference type="Gene3D" id="1.20.1250.20">
    <property type="entry name" value="MFS general substrate transporter like domains"/>
    <property type="match status" value="1"/>
</dbReference>
<protein>
    <submittedName>
        <fullName evidence="7">MFS transporter</fullName>
    </submittedName>
</protein>
<name>A0A3N0GZ08_9ACTN</name>
<keyword evidence="5 6" id="KW-0472">Membrane</keyword>
<feature type="transmembrane region" description="Helical" evidence="6">
    <location>
        <begin position="218"/>
        <end position="234"/>
    </location>
</feature>
<sequence>MTTADGPLRHTAFRWLLVGTTVNSLGNMIAPVAIAFAVLDLGGSATQLGLVVGAYALADVVAVLWGGVLGDRLPRTVMMRASNAAAALVQGLVALSLTTHHGSLWLLAIGGALNGGLGSLAGPSTQAVTPQTVPAAVLRRAITLRRLSQNAAMIGGAGVAGLLVAWIGPGGALAVDAATFLVATTCFTRVRVPAVASGPRTRALAEARDGFREVVRHSWLWSLIAMALVYHLFYGGAQGVLGPIVVGDHISRAAWGYALSAMMTGFVLGGVLSLFWKPRRALLVGEWFLLLTACFPLAMALSDNLWVVLAGAFLHGFGLEIFSVGWDLSIQENVPEHMLARVYSFDQLGSFIARPIGLALTGPLASAVGERRWLLVVAGAIAVADLAPFLIRDVRRLERRPVAEEEAGDASGAVAPEVVTG</sequence>
<dbReference type="InterPro" id="IPR036259">
    <property type="entry name" value="MFS_trans_sf"/>
</dbReference>
<dbReference type="OrthoDB" id="4528313at2"/>
<keyword evidence="3 6" id="KW-0812">Transmembrane</keyword>
<comment type="caution">
    <text evidence="7">The sequence shown here is derived from an EMBL/GenBank/DDBJ whole genome shotgun (WGS) entry which is preliminary data.</text>
</comment>
<feature type="transmembrane region" description="Helical" evidence="6">
    <location>
        <begin position="254"/>
        <end position="275"/>
    </location>
</feature>
<dbReference type="PANTHER" id="PTHR23513:SF11">
    <property type="entry name" value="STAPHYLOFERRIN A TRANSPORTER"/>
    <property type="match status" value="1"/>
</dbReference>
<dbReference type="CDD" id="cd06173">
    <property type="entry name" value="MFS_MefA_like"/>
    <property type="match status" value="1"/>
</dbReference>
<evidence type="ECO:0000256" key="3">
    <source>
        <dbReference type="ARBA" id="ARBA00022692"/>
    </source>
</evidence>
<dbReference type="InterPro" id="IPR011701">
    <property type="entry name" value="MFS"/>
</dbReference>
<evidence type="ECO:0000313" key="7">
    <source>
        <dbReference type="EMBL" id="RNM17713.1"/>
    </source>
</evidence>
<dbReference type="Pfam" id="PF07690">
    <property type="entry name" value="MFS_1"/>
    <property type="match status" value="1"/>
</dbReference>
<feature type="transmembrane region" description="Helical" evidence="6">
    <location>
        <begin position="147"/>
        <end position="167"/>
    </location>
</feature>
<evidence type="ECO:0000256" key="6">
    <source>
        <dbReference type="SAM" id="Phobius"/>
    </source>
</evidence>
<keyword evidence="2" id="KW-1003">Cell membrane</keyword>
<gene>
    <name evidence="7" type="ORF">EFL26_00100</name>
</gene>
<comment type="subcellular location">
    <subcellularLocation>
        <location evidence="1">Cell membrane</location>
        <topology evidence="1">Multi-pass membrane protein</topology>
    </subcellularLocation>
</comment>
<accession>A0A3N0GZ08</accession>
<dbReference type="SUPFAM" id="SSF103473">
    <property type="entry name" value="MFS general substrate transporter"/>
    <property type="match status" value="1"/>
</dbReference>
<evidence type="ECO:0000256" key="2">
    <source>
        <dbReference type="ARBA" id="ARBA00022475"/>
    </source>
</evidence>
<dbReference type="Proteomes" id="UP000279994">
    <property type="component" value="Unassembled WGS sequence"/>
</dbReference>
<feature type="transmembrane region" description="Helical" evidence="6">
    <location>
        <begin position="282"/>
        <end position="299"/>
    </location>
</feature>
<feature type="transmembrane region" description="Helical" evidence="6">
    <location>
        <begin position="373"/>
        <end position="391"/>
    </location>
</feature>
<organism evidence="7 8">
    <name type="scientific">Nocardioides pocheonensis</name>
    <dbReference type="NCBI Taxonomy" id="661485"/>
    <lineage>
        <taxon>Bacteria</taxon>
        <taxon>Bacillati</taxon>
        <taxon>Actinomycetota</taxon>
        <taxon>Actinomycetes</taxon>
        <taxon>Propionibacteriales</taxon>
        <taxon>Nocardioidaceae</taxon>
        <taxon>Nocardioides</taxon>
    </lineage>
</organism>
<feature type="transmembrane region" description="Helical" evidence="6">
    <location>
        <begin position="45"/>
        <end position="70"/>
    </location>
</feature>
<dbReference type="RefSeq" id="WP_123220851.1">
    <property type="nucleotide sequence ID" value="NZ_RJSF01000002.1"/>
</dbReference>
<feature type="transmembrane region" description="Helical" evidence="6">
    <location>
        <begin position="12"/>
        <end position="39"/>
    </location>
</feature>
<proteinExistence type="predicted"/>
<dbReference type="PANTHER" id="PTHR23513">
    <property type="entry name" value="INTEGRAL MEMBRANE EFFLUX PROTEIN-RELATED"/>
    <property type="match status" value="1"/>
</dbReference>
<dbReference type="AlphaFoldDB" id="A0A3N0GZ08"/>